<evidence type="ECO:0000259" key="2">
    <source>
        <dbReference type="Pfam" id="PF00561"/>
    </source>
</evidence>
<feature type="domain" description="AB hydrolase-1" evidence="2">
    <location>
        <begin position="103"/>
        <end position="343"/>
    </location>
</feature>
<evidence type="ECO:0000313" key="3">
    <source>
        <dbReference type="EMBL" id="TMW66799.1"/>
    </source>
</evidence>
<name>A0A8K1CPD4_PYTOL</name>
<proteinExistence type="predicted"/>
<dbReference type="SUPFAM" id="SSF53474">
    <property type="entry name" value="alpha/beta-Hydrolases"/>
    <property type="match status" value="1"/>
</dbReference>
<dbReference type="Proteomes" id="UP000794436">
    <property type="component" value="Unassembled WGS sequence"/>
</dbReference>
<reference evidence="3" key="1">
    <citation type="submission" date="2019-03" db="EMBL/GenBank/DDBJ databases">
        <title>Long read genome sequence of the mycoparasitic Pythium oligandrum ATCC 38472 isolated from sugarbeet rhizosphere.</title>
        <authorList>
            <person name="Gaulin E."/>
        </authorList>
    </citation>
    <scope>NUCLEOTIDE SEQUENCE</scope>
    <source>
        <strain evidence="3">ATCC 38472_TT</strain>
    </source>
</reference>
<dbReference type="InterPro" id="IPR000073">
    <property type="entry name" value="AB_hydrolase_1"/>
</dbReference>
<dbReference type="PRINTS" id="PR00412">
    <property type="entry name" value="EPOXHYDRLASE"/>
</dbReference>
<dbReference type="AlphaFoldDB" id="A0A8K1CPD4"/>
<dbReference type="EMBL" id="SPLM01000007">
    <property type="protein sequence ID" value="TMW66799.1"/>
    <property type="molecule type" value="Genomic_DNA"/>
</dbReference>
<keyword evidence="4" id="KW-1185">Reference proteome</keyword>
<dbReference type="Pfam" id="PF00561">
    <property type="entry name" value="Abhydrolase_1"/>
    <property type="match status" value="1"/>
</dbReference>
<dbReference type="OrthoDB" id="6431331at2759"/>
<protein>
    <recommendedName>
        <fullName evidence="2">AB hydrolase-1 domain-containing protein</fullName>
    </recommendedName>
</protein>
<dbReference type="GO" id="GO:0003824">
    <property type="term" value="F:catalytic activity"/>
    <property type="evidence" value="ECO:0007669"/>
    <property type="project" value="InterPro"/>
</dbReference>
<dbReference type="PANTHER" id="PTHR47533">
    <property type="entry name" value="PROTEIN CBG21859"/>
    <property type="match status" value="1"/>
</dbReference>
<feature type="region of interest" description="Disordered" evidence="1">
    <location>
        <begin position="61"/>
        <end position="80"/>
    </location>
</feature>
<dbReference type="InterPro" id="IPR029058">
    <property type="entry name" value="AB_hydrolase_fold"/>
</dbReference>
<sequence length="383" mass="42094">MRLVSATTVRAAQRSLTRAPPHHAPPLLHLSLRSRLPIVAGNVVIQSSAYSLLSLLPGSTSQKESRERLPSPPPLPQPQRLQVHDDCVVEYVDLRAREDTSYTLVLVHGAPGTYHDYRHLIPILQEQSPHVRLLGINLPGFGGSDVAHERYFDRISALGASQVTLDALHQLCGVNERVFLLGHSFGGHTAINLAALNLQASDSSPQVRIDGMVLLASAGARPHRVLRPRERTFTVFRLLQSRLAPVRYVLPLALKAFYTTILRFPSQFPPSHFVAGVVRAATTDFSTLQTQIAQLRAACVPTLSAWSVNDEFMEDEIPAALAAALGSSRRVVFEGAGHNLQKTRATQLAQEIIQWTDHVSCVNESQCDGTQLIYDDVVLHELP</sequence>
<organism evidence="3 4">
    <name type="scientific">Pythium oligandrum</name>
    <name type="common">Mycoparasitic fungus</name>
    <dbReference type="NCBI Taxonomy" id="41045"/>
    <lineage>
        <taxon>Eukaryota</taxon>
        <taxon>Sar</taxon>
        <taxon>Stramenopiles</taxon>
        <taxon>Oomycota</taxon>
        <taxon>Peronosporomycetes</taxon>
        <taxon>Pythiales</taxon>
        <taxon>Pythiaceae</taxon>
        <taxon>Pythium</taxon>
    </lineage>
</organism>
<comment type="caution">
    <text evidence="3">The sequence shown here is derived from an EMBL/GenBank/DDBJ whole genome shotgun (WGS) entry which is preliminary data.</text>
</comment>
<evidence type="ECO:0000313" key="4">
    <source>
        <dbReference type="Proteomes" id="UP000794436"/>
    </source>
</evidence>
<accession>A0A8K1CPD4</accession>
<gene>
    <name evidence="3" type="ORF">Poli38472_014111</name>
</gene>
<dbReference type="Gene3D" id="3.40.50.1820">
    <property type="entry name" value="alpha/beta hydrolase"/>
    <property type="match status" value="1"/>
</dbReference>
<dbReference type="PANTHER" id="PTHR47533:SF4">
    <property type="entry name" value="AB HYDROLASE-1 DOMAIN-CONTAINING PROTEIN"/>
    <property type="match status" value="1"/>
</dbReference>
<dbReference type="InterPro" id="IPR000639">
    <property type="entry name" value="Epox_hydrolase-like"/>
</dbReference>
<evidence type="ECO:0000256" key="1">
    <source>
        <dbReference type="SAM" id="MobiDB-lite"/>
    </source>
</evidence>